<accession>A0A0F9U8M3</accession>
<keyword evidence="1" id="KW-1133">Transmembrane helix</keyword>
<evidence type="ECO:0000313" key="2">
    <source>
        <dbReference type="EMBL" id="KKN87939.1"/>
    </source>
</evidence>
<feature type="transmembrane region" description="Helical" evidence="1">
    <location>
        <begin position="46"/>
        <end position="63"/>
    </location>
</feature>
<comment type="caution">
    <text evidence="2">The sequence shown here is derived from an EMBL/GenBank/DDBJ whole genome shotgun (WGS) entry which is preliminary data.</text>
</comment>
<protein>
    <submittedName>
        <fullName evidence="2">Uncharacterized protein</fullName>
    </submittedName>
</protein>
<feature type="transmembrane region" description="Helical" evidence="1">
    <location>
        <begin position="21"/>
        <end position="40"/>
    </location>
</feature>
<proteinExistence type="predicted"/>
<evidence type="ECO:0000256" key="1">
    <source>
        <dbReference type="SAM" id="Phobius"/>
    </source>
</evidence>
<keyword evidence="1" id="KW-0472">Membrane</keyword>
<name>A0A0F9U8M3_9ZZZZ</name>
<organism evidence="2">
    <name type="scientific">marine sediment metagenome</name>
    <dbReference type="NCBI Taxonomy" id="412755"/>
    <lineage>
        <taxon>unclassified sequences</taxon>
        <taxon>metagenomes</taxon>
        <taxon>ecological metagenomes</taxon>
    </lineage>
</organism>
<sequence>MTARPPEEHDLLHWRISPRAFFWRCMALAVLTMLFCLPLLIWLDPITWLLASVLIAVFYMWVFDEFQIWYRNRNTAWRLTNRALYINSPDTAEPLVLPLTDIRSIGKLSLWSITLGLPDGQRVTLPLVPQLRETKARLAQAIEATR</sequence>
<dbReference type="EMBL" id="LAZR01000132">
    <property type="protein sequence ID" value="KKN87939.1"/>
    <property type="molecule type" value="Genomic_DNA"/>
</dbReference>
<dbReference type="AlphaFoldDB" id="A0A0F9U8M3"/>
<gene>
    <name evidence="2" type="ORF">LCGC14_0252800</name>
</gene>
<keyword evidence="1" id="KW-0812">Transmembrane</keyword>
<reference evidence="2" key="1">
    <citation type="journal article" date="2015" name="Nature">
        <title>Complex archaea that bridge the gap between prokaryotes and eukaryotes.</title>
        <authorList>
            <person name="Spang A."/>
            <person name="Saw J.H."/>
            <person name="Jorgensen S.L."/>
            <person name="Zaremba-Niedzwiedzka K."/>
            <person name="Martijn J."/>
            <person name="Lind A.E."/>
            <person name="van Eijk R."/>
            <person name="Schleper C."/>
            <person name="Guy L."/>
            <person name="Ettema T.J."/>
        </authorList>
    </citation>
    <scope>NUCLEOTIDE SEQUENCE</scope>
</reference>